<feature type="compositionally biased region" description="Polar residues" evidence="1">
    <location>
        <begin position="241"/>
        <end position="260"/>
    </location>
</feature>
<feature type="compositionally biased region" description="Low complexity" evidence="1">
    <location>
        <begin position="526"/>
        <end position="542"/>
    </location>
</feature>
<accession>W2RLZ6</accession>
<feature type="region of interest" description="Disordered" evidence="1">
    <location>
        <begin position="174"/>
        <end position="482"/>
    </location>
</feature>
<dbReference type="InParanoid" id="W2RLZ6"/>
<feature type="compositionally biased region" description="Polar residues" evidence="1">
    <location>
        <begin position="190"/>
        <end position="202"/>
    </location>
</feature>
<feature type="compositionally biased region" description="Basic and acidic residues" evidence="1">
    <location>
        <begin position="225"/>
        <end position="240"/>
    </location>
</feature>
<keyword evidence="3" id="KW-1185">Reference proteome</keyword>
<reference evidence="2 3" key="1">
    <citation type="submission" date="2013-03" db="EMBL/GenBank/DDBJ databases">
        <title>The Genome Sequence of Phialophora europaea CBS 101466.</title>
        <authorList>
            <consortium name="The Broad Institute Genomics Platform"/>
            <person name="Cuomo C."/>
            <person name="de Hoog S."/>
            <person name="Gorbushina A."/>
            <person name="Walker B."/>
            <person name="Young S.K."/>
            <person name="Zeng Q."/>
            <person name="Gargeya S."/>
            <person name="Fitzgerald M."/>
            <person name="Haas B."/>
            <person name="Abouelleil A."/>
            <person name="Allen A.W."/>
            <person name="Alvarado L."/>
            <person name="Arachchi H.M."/>
            <person name="Berlin A.M."/>
            <person name="Chapman S.B."/>
            <person name="Gainer-Dewar J."/>
            <person name="Goldberg J."/>
            <person name="Griggs A."/>
            <person name="Gujja S."/>
            <person name="Hansen M."/>
            <person name="Howarth C."/>
            <person name="Imamovic A."/>
            <person name="Ireland A."/>
            <person name="Larimer J."/>
            <person name="McCowan C."/>
            <person name="Murphy C."/>
            <person name="Pearson M."/>
            <person name="Poon T.W."/>
            <person name="Priest M."/>
            <person name="Roberts A."/>
            <person name="Saif S."/>
            <person name="Shea T."/>
            <person name="Sisk P."/>
            <person name="Sykes S."/>
            <person name="Wortman J."/>
            <person name="Nusbaum C."/>
            <person name="Birren B."/>
        </authorList>
    </citation>
    <scope>NUCLEOTIDE SEQUENCE [LARGE SCALE GENOMIC DNA]</scope>
    <source>
        <strain evidence="2 3">CBS 101466</strain>
    </source>
</reference>
<dbReference type="AlphaFoldDB" id="W2RLZ6"/>
<gene>
    <name evidence="2" type="ORF">HMPREF1541_08321</name>
</gene>
<proteinExistence type="predicted"/>
<protein>
    <submittedName>
        <fullName evidence="2">Uncharacterized protein</fullName>
    </submittedName>
</protein>
<dbReference type="GeneID" id="19975660"/>
<feature type="compositionally biased region" description="Low complexity" evidence="1">
    <location>
        <begin position="308"/>
        <end position="324"/>
    </location>
</feature>
<feature type="compositionally biased region" description="Basic and acidic residues" evidence="1">
    <location>
        <begin position="457"/>
        <end position="470"/>
    </location>
</feature>
<evidence type="ECO:0000256" key="1">
    <source>
        <dbReference type="SAM" id="MobiDB-lite"/>
    </source>
</evidence>
<organism evidence="2 3">
    <name type="scientific">Cyphellophora europaea (strain CBS 101466)</name>
    <name type="common">Phialophora europaea</name>
    <dbReference type="NCBI Taxonomy" id="1220924"/>
    <lineage>
        <taxon>Eukaryota</taxon>
        <taxon>Fungi</taxon>
        <taxon>Dikarya</taxon>
        <taxon>Ascomycota</taxon>
        <taxon>Pezizomycotina</taxon>
        <taxon>Eurotiomycetes</taxon>
        <taxon>Chaetothyriomycetidae</taxon>
        <taxon>Chaetothyriales</taxon>
        <taxon>Cyphellophoraceae</taxon>
        <taxon>Cyphellophora</taxon>
    </lineage>
</organism>
<dbReference type="RefSeq" id="XP_008720862.1">
    <property type="nucleotide sequence ID" value="XM_008722640.1"/>
</dbReference>
<dbReference type="VEuPathDB" id="FungiDB:HMPREF1541_08321"/>
<feature type="region of interest" description="Disordered" evidence="1">
    <location>
        <begin position="497"/>
        <end position="593"/>
    </location>
</feature>
<dbReference type="EMBL" id="KB822724">
    <property type="protein sequence ID" value="ETN37330.1"/>
    <property type="molecule type" value="Genomic_DNA"/>
</dbReference>
<evidence type="ECO:0000313" key="2">
    <source>
        <dbReference type="EMBL" id="ETN37330.1"/>
    </source>
</evidence>
<name>W2RLZ6_CYPE1</name>
<sequence>MCQFVQGYYACCPLCRADFFHGWHIWKLTDLLTDFVEAAKAGKDSLEEKALREWYSVEEWGVYARFEDQDISVLAEVVDQPCDCADTYVWDCCKVDREGKPAKWTRCDVECADELKKRRVKKPKESYPKQRHPERLPYDVIRTEDEIVETGKSDDTWKFLGDYEWRYIQDRDTRRAKKGPLEPKALPTRAQRSALRTRQGTSAPDEDTVTGELGRGNQAGAIFPRAREALRHARGDDRSESTAATQETDLSTATSLTQDTLETDVTRSDTTSSALAYPRRAASISVVSKDTAAGRMSPPRQRPEFPQSAATSTISGDSTTTGSTKQPEESSSSTDRPVKGHYQSRSQIPRHADPYKGPGSKLPKTGVSQAKFKPPRDPQKGRRKTRFAVPGSSSEEEHRKPYYGARETTPKRERRRLANRDARALRQAEAENEARRDAEREAAAAEEAAFWDEIEEERARNVGDPEERAAQYRAAVGARRERSISWANEFEDALSDFDTALSESEAEAEAEAESASGPSHVDTSDLRTTTTITTTAETESGTGLVGQESTVHSSASSSSRGDDSDSGGEAPSQPRESQGPPFYGPSHRRRRHG</sequence>
<evidence type="ECO:0000313" key="3">
    <source>
        <dbReference type="Proteomes" id="UP000030752"/>
    </source>
</evidence>
<feature type="compositionally biased region" description="Basic and acidic residues" evidence="1">
    <location>
        <begin position="408"/>
        <end position="443"/>
    </location>
</feature>
<dbReference type="HOGENOM" id="CLU_460050_0_0_1"/>
<dbReference type="Proteomes" id="UP000030752">
    <property type="component" value="Unassembled WGS sequence"/>
</dbReference>